<evidence type="ECO:0000256" key="5">
    <source>
        <dbReference type="ARBA" id="ARBA00022679"/>
    </source>
</evidence>
<keyword evidence="7" id="KW-0256">Endoplasmic reticulum</keyword>
<dbReference type="PROSITE" id="PS00375">
    <property type="entry name" value="UDPGT"/>
    <property type="match status" value="1"/>
</dbReference>
<evidence type="ECO:0000256" key="8">
    <source>
        <dbReference type="ARBA" id="ARBA00023180"/>
    </source>
</evidence>
<organism evidence="11 12">
    <name type="scientific">Mugilogobius chulae</name>
    <name type="common">yellowstripe goby</name>
    <dbReference type="NCBI Taxonomy" id="88201"/>
    <lineage>
        <taxon>Eukaryota</taxon>
        <taxon>Metazoa</taxon>
        <taxon>Chordata</taxon>
        <taxon>Craniata</taxon>
        <taxon>Vertebrata</taxon>
        <taxon>Euteleostomi</taxon>
        <taxon>Actinopterygii</taxon>
        <taxon>Neopterygii</taxon>
        <taxon>Teleostei</taxon>
        <taxon>Neoteleostei</taxon>
        <taxon>Acanthomorphata</taxon>
        <taxon>Gobiaria</taxon>
        <taxon>Gobiiformes</taxon>
        <taxon>Gobioidei</taxon>
        <taxon>Gobiidae</taxon>
        <taxon>Gobionellinae</taxon>
        <taxon>Mugilogobius</taxon>
    </lineage>
</organism>
<keyword evidence="6 10" id="KW-0732">Signal</keyword>
<proteinExistence type="inferred from homology"/>
<dbReference type="GO" id="GO:0006682">
    <property type="term" value="P:galactosylceramide biosynthetic process"/>
    <property type="evidence" value="ECO:0007669"/>
    <property type="project" value="TreeGrafter"/>
</dbReference>
<dbReference type="GO" id="GO:0016020">
    <property type="term" value="C:membrane"/>
    <property type="evidence" value="ECO:0007669"/>
    <property type="project" value="UniProtKB-SubCell"/>
</dbReference>
<name>A0AAW0PUZ1_9GOBI</name>
<dbReference type="InterPro" id="IPR002213">
    <property type="entry name" value="UDP_glucos_trans"/>
</dbReference>
<dbReference type="Gene3D" id="3.40.50.2000">
    <property type="entry name" value="Glycogen Phosphorylase B"/>
    <property type="match status" value="2"/>
</dbReference>
<dbReference type="GO" id="GO:0015020">
    <property type="term" value="F:glucuronosyltransferase activity"/>
    <property type="evidence" value="ECO:0007669"/>
    <property type="project" value="UniProtKB-EC"/>
</dbReference>
<evidence type="ECO:0000256" key="7">
    <source>
        <dbReference type="ARBA" id="ARBA00022824"/>
    </source>
</evidence>
<gene>
    <name evidence="11" type="ORF">WMY93_006046</name>
</gene>
<dbReference type="FunFam" id="3.40.50.2000:FF:000033">
    <property type="entry name" value="2-hydroxyacylsphingosine 1-beta-galactosyltransferase"/>
    <property type="match status" value="1"/>
</dbReference>
<keyword evidence="12" id="KW-1185">Reference proteome</keyword>
<dbReference type="PANTHER" id="PTHR48043:SF54">
    <property type="entry name" value="2-HYDROXYACYLSPHINGOSINE 1-BETA-GALACTOSYLTRANSFERASE"/>
    <property type="match status" value="1"/>
</dbReference>
<keyword evidence="8" id="KW-0325">Glycoprotein</keyword>
<comment type="catalytic activity">
    <reaction evidence="10">
        <text>glucuronate acceptor + UDP-alpha-D-glucuronate = acceptor beta-D-glucuronoside + UDP + H(+)</text>
        <dbReference type="Rhea" id="RHEA:21032"/>
        <dbReference type="ChEBI" id="CHEBI:15378"/>
        <dbReference type="ChEBI" id="CHEBI:58052"/>
        <dbReference type="ChEBI" id="CHEBI:58223"/>
        <dbReference type="ChEBI" id="CHEBI:132367"/>
        <dbReference type="ChEBI" id="CHEBI:132368"/>
        <dbReference type="EC" id="2.4.1.17"/>
    </reaction>
</comment>
<evidence type="ECO:0000313" key="11">
    <source>
        <dbReference type="EMBL" id="KAK7929651.1"/>
    </source>
</evidence>
<dbReference type="InterPro" id="IPR050271">
    <property type="entry name" value="UDP-glycosyltransferase"/>
</dbReference>
<keyword evidence="5 9" id="KW-0808">Transferase</keyword>
<evidence type="ECO:0000313" key="12">
    <source>
        <dbReference type="Proteomes" id="UP001460270"/>
    </source>
</evidence>
<dbReference type="SUPFAM" id="SSF53756">
    <property type="entry name" value="UDP-Glycosyltransferase/glycogen phosphorylase"/>
    <property type="match status" value="1"/>
</dbReference>
<dbReference type="EMBL" id="JBBPFD010000004">
    <property type="protein sequence ID" value="KAK7929651.1"/>
    <property type="molecule type" value="Genomic_DNA"/>
</dbReference>
<feature type="transmembrane region" description="Helical" evidence="10">
    <location>
        <begin position="423"/>
        <end position="446"/>
    </location>
</feature>
<evidence type="ECO:0000256" key="9">
    <source>
        <dbReference type="RuleBase" id="RU003718"/>
    </source>
</evidence>
<comment type="caution">
    <text evidence="11">The sequence shown here is derived from an EMBL/GenBank/DDBJ whole genome shotgun (WGS) entry which is preliminary data.</text>
</comment>
<keyword evidence="10" id="KW-0472">Membrane</keyword>
<dbReference type="GO" id="GO:0005783">
    <property type="term" value="C:endoplasmic reticulum"/>
    <property type="evidence" value="ECO:0007669"/>
    <property type="project" value="UniProtKB-SubCell"/>
</dbReference>
<dbReference type="CDD" id="cd03784">
    <property type="entry name" value="GT1_Gtf-like"/>
    <property type="match status" value="1"/>
</dbReference>
<feature type="chain" id="PRO_5043097462" description="UDP-glucuronosyltransferase" evidence="10">
    <location>
        <begin position="23"/>
        <end position="501"/>
    </location>
</feature>
<evidence type="ECO:0000256" key="4">
    <source>
        <dbReference type="ARBA" id="ARBA00022676"/>
    </source>
</evidence>
<evidence type="ECO:0000256" key="10">
    <source>
        <dbReference type="RuleBase" id="RU362059"/>
    </source>
</evidence>
<keyword evidence="4 9" id="KW-0328">Glycosyltransferase</keyword>
<evidence type="ECO:0000256" key="1">
    <source>
        <dbReference type="ARBA" id="ARBA00004167"/>
    </source>
</evidence>
<keyword evidence="10" id="KW-0812">Transmembrane</keyword>
<evidence type="ECO:0000256" key="2">
    <source>
        <dbReference type="ARBA" id="ARBA00004240"/>
    </source>
</evidence>
<sequence>MHAPSPVLLLLTLLLWGPSSWAGKVIVVPPIMFESHLYIFKTLATALHQEGHETHFLVSEGRDIPSSPYYHLQRYPGIFNSSSADSFLQSKVNNIFSGRLTFLELFDILDHYSQNCDAVVGNVEVMRRLKEAQFDLLLVDPNEMCGFVIAHILGVQYAVFGTGLWYPAEAGAPAPLSYVPEFNSLLTDRMTLLERITNTAVYLVQRIGIQFIALPKYDRIMQKYGVQPKVAMNDLVQGSRLWMLCTDLALEFPRPTLPHVVYIGGILTKPPNPCQRNSRPGSGPLPQRVVWRFSGVPPRNLGNNTKLVDWMPQNDLLGHPNTRAFLSHGGLNSIYEAMYHGVPVVGVPLFGDHYDTMTRVAAKGMALTSVINESKFREKAHLLSTIHKDQPGHPVTRAVYWICYILRHNGANHLRAAVYDVSVYQYFLLDVILTVGAGGILLVFVLSRISRLLRGNATDVKRRRVAVSGDGSLTNGHCHSEALVNGKHKRNGSIKSEKKSN</sequence>
<dbReference type="Proteomes" id="UP001460270">
    <property type="component" value="Unassembled WGS sequence"/>
</dbReference>
<dbReference type="AlphaFoldDB" id="A0AAW0PUZ1"/>
<comment type="similarity">
    <text evidence="3 9">Belongs to the UDP-glycosyltransferase family.</text>
</comment>
<keyword evidence="10" id="KW-1133">Transmembrane helix</keyword>
<protein>
    <recommendedName>
        <fullName evidence="10">UDP-glucuronosyltransferase</fullName>
        <ecNumber evidence="10">2.4.1.17</ecNumber>
    </recommendedName>
</protein>
<comment type="subcellular location">
    <subcellularLocation>
        <location evidence="2">Endoplasmic reticulum</location>
    </subcellularLocation>
    <subcellularLocation>
        <location evidence="1 10">Membrane</location>
        <topology evidence="1 10">Single-pass membrane protein</topology>
    </subcellularLocation>
</comment>
<feature type="signal peptide" evidence="10">
    <location>
        <begin position="1"/>
        <end position="22"/>
    </location>
</feature>
<accession>A0AAW0PUZ1</accession>
<dbReference type="GO" id="GO:0003851">
    <property type="term" value="F:N-acylsphingosine galactosyltransferase activity"/>
    <property type="evidence" value="ECO:0007669"/>
    <property type="project" value="TreeGrafter"/>
</dbReference>
<reference evidence="12" key="1">
    <citation type="submission" date="2024-04" db="EMBL/GenBank/DDBJ databases">
        <title>Salinicola lusitanus LLJ914,a marine bacterium isolated from the Okinawa Trough.</title>
        <authorList>
            <person name="Li J."/>
        </authorList>
    </citation>
    <scope>NUCLEOTIDE SEQUENCE [LARGE SCALE GENOMIC DNA]</scope>
</reference>
<dbReference type="EC" id="2.4.1.17" evidence="10"/>
<evidence type="ECO:0000256" key="3">
    <source>
        <dbReference type="ARBA" id="ARBA00009995"/>
    </source>
</evidence>
<dbReference type="Pfam" id="PF00201">
    <property type="entry name" value="UDPGT"/>
    <property type="match status" value="2"/>
</dbReference>
<evidence type="ECO:0000256" key="6">
    <source>
        <dbReference type="ARBA" id="ARBA00022729"/>
    </source>
</evidence>
<dbReference type="InterPro" id="IPR035595">
    <property type="entry name" value="UDP_glycos_trans_CS"/>
</dbReference>
<dbReference type="PANTHER" id="PTHR48043">
    <property type="entry name" value="EG:EG0003.4 PROTEIN-RELATED"/>
    <property type="match status" value="1"/>
</dbReference>